<dbReference type="InterPro" id="IPR006901">
    <property type="entry name" value="TrmK"/>
</dbReference>
<dbReference type="PANTHER" id="PTHR38451">
    <property type="entry name" value="TRNA (ADENINE(22)-N(1))-METHYLTRANSFERASE"/>
    <property type="match status" value="1"/>
</dbReference>
<dbReference type="STRING" id="1304284.L21TH_0411"/>
<dbReference type="Pfam" id="PF12847">
    <property type="entry name" value="Methyltransf_18"/>
    <property type="match status" value="1"/>
</dbReference>
<dbReference type="Gene3D" id="3.40.50.150">
    <property type="entry name" value="Vaccinia Virus protein VP39"/>
    <property type="match status" value="1"/>
</dbReference>
<sequence length="229" mass="25924">MNLTPRLKAIASYVKEGSTVADIGTDHGYVPVFLIENKIASSAIAADVNEGPLNNAEAYIEEKELSDKIETRLGDGLKALKPNEVDTVIIAGMGGTLIANILKESKEVADKIDRFILQPMVASDELRKYLYNNNYKIVDEKLIREGKRIYEIICAEHGAEEVEDEIYYDIGEKLIEKNDELLKDFIEMKMNKLSNIIKNLENASSTQGKKKYEKLNRKYNQYKELIDSI</sequence>
<keyword evidence="1" id="KW-0808">Transferase</keyword>
<dbReference type="PIRSF" id="PIRSF018637">
    <property type="entry name" value="TrmK"/>
    <property type="match status" value="1"/>
</dbReference>
<evidence type="ECO:0000313" key="2">
    <source>
        <dbReference type="Proteomes" id="UP000013378"/>
    </source>
</evidence>
<evidence type="ECO:0000313" key="1">
    <source>
        <dbReference type="EMBL" id="EOD01490.1"/>
    </source>
</evidence>
<dbReference type="eggNOG" id="COG2384">
    <property type="taxonomic scope" value="Bacteria"/>
</dbReference>
<dbReference type="InterPro" id="IPR029063">
    <property type="entry name" value="SAM-dependent_MTases_sf"/>
</dbReference>
<keyword evidence="2" id="KW-1185">Reference proteome</keyword>
<dbReference type="Proteomes" id="UP000013378">
    <property type="component" value="Unassembled WGS sequence"/>
</dbReference>
<comment type="caution">
    <text evidence="1">The sequence shown here is derived from an EMBL/GenBank/DDBJ whole genome shotgun (WGS) entry which is preliminary data.</text>
</comment>
<accession>R1CGT4</accession>
<protein>
    <submittedName>
        <fullName evidence="1">Putative tRNA-m1A22 methylase</fullName>
    </submittedName>
</protein>
<gene>
    <name evidence="1" type="ORF">L21TH_0411</name>
</gene>
<dbReference type="SUPFAM" id="SSF53335">
    <property type="entry name" value="S-adenosyl-L-methionine-dependent methyltransferases"/>
    <property type="match status" value="1"/>
</dbReference>
<dbReference type="PATRIC" id="fig|1304284.3.peg.398"/>
<dbReference type="GO" id="GO:0032259">
    <property type="term" value="P:methylation"/>
    <property type="evidence" value="ECO:0007669"/>
    <property type="project" value="UniProtKB-KW"/>
</dbReference>
<reference evidence="1 2" key="1">
    <citation type="journal article" date="2015" name="Geomicrobiol. J.">
        <title>Caldisalinibacter kiritimatiensis gen. nov., sp. nov., a moderately thermohalophilic thiosulfate-reducing bacterium from a hypersaline microbial mat.</title>
        <authorList>
            <person name="Ben Hania W."/>
            <person name="Joseph M."/>
            <person name="Fiebig A."/>
            <person name="Bunk B."/>
            <person name="Klenk H.-P."/>
            <person name="Fardeau M.-L."/>
            <person name="Spring S."/>
        </authorList>
    </citation>
    <scope>NUCLEOTIDE SEQUENCE [LARGE SCALE GENOMIC DNA]</scope>
    <source>
        <strain evidence="1 2">L21-TH-D2</strain>
    </source>
</reference>
<dbReference type="AlphaFoldDB" id="R1CGT4"/>
<dbReference type="GO" id="GO:0160105">
    <property type="term" value="F:tRNA (adenine(22)-N1)-methyltransferase activity"/>
    <property type="evidence" value="ECO:0007669"/>
    <property type="project" value="InterPro"/>
</dbReference>
<dbReference type="OrthoDB" id="5881184at2"/>
<dbReference type="PANTHER" id="PTHR38451:SF1">
    <property type="entry name" value="TRNA (ADENINE(22)-N(1))-METHYLTRANSFERASE"/>
    <property type="match status" value="1"/>
</dbReference>
<organism evidence="1 2">
    <name type="scientific">Caldisalinibacter kiritimatiensis</name>
    <dbReference type="NCBI Taxonomy" id="1304284"/>
    <lineage>
        <taxon>Bacteria</taxon>
        <taxon>Bacillati</taxon>
        <taxon>Bacillota</taxon>
        <taxon>Tissierellia</taxon>
        <taxon>Tissierellales</taxon>
        <taxon>Thermohalobacteraceae</taxon>
        <taxon>Caldisalinibacter</taxon>
    </lineage>
</organism>
<proteinExistence type="predicted"/>
<name>R1CGT4_9FIRM</name>
<keyword evidence="1" id="KW-0489">Methyltransferase</keyword>
<dbReference type="EMBL" id="ARZA01000054">
    <property type="protein sequence ID" value="EOD01490.1"/>
    <property type="molecule type" value="Genomic_DNA"/>
</dbReference>